<dbReference type="PROSITE" id="PS50293">
    <property type="entry name" value="TPR_REGION"/>
    <property type="match status" value="1"/>
</dbReference>
<feature type="transmembrane region" description="Helical" evidence="5">
    <location>
        <begin position="256"/>
        <end position="273"/>
    </location>
</feature>
<feature type="repeat" description="TPR" evidence="3">
    <location>
        <begin position="448"/>
        <end position="481"/>
    </location>
</feature>
<feature type="repeat" description="TPR" evidence="3">
    <location>
        <begin position="516"/>
        <end position="549"/>
    </location>
</feature>
<evidence type="ECO:0000256" key="1">
    <source>
        <dbReference type="ARBA" id="ARBA00022737"/>
    </source>
</evidence>
<proteinExistence type="predicted"/>
<evidence type="ECO:0000256" key="5">
    <source>
        <dbReference type="SAM" id="Phobius"/>
    </source>
</evidence>
<dbReference type="InterPro" id="IPR019734">
    <property type="entry name" value="TPR_rpt"/>
</dbReference>
<sequence length="731" mass="83765">MKKFSVYLVLVLACFLAFGNTIVNDFVYDDASVIKDNRFLKKSENIYHLLSKQDYFARSGVGKYKRYGEGSYRPIVTLSYFLDYAISENNPVVSHTMNLLYHTATVIIIYHLLLLLSGNGIASMLASVFFAIHPTGSEAINAISFREDILCAFFVCTALYCYLLFIENRRKQNWLFLMTAVCYFLACLSKENGFILPAILFLATHMIFYSESKLPFFQQVKNTLPTYIILSAVGLVYLLLRFGLFNYVSIEDEPDIPFFMRIIRFINVLVYYLRLTLIPGQLTPAYNKNFLESARYLFISVPVLTGLLSILFFYRKKFPLVSFGISWYLIFLLPVSGLMYLQHPVAERYIYLPMIGILLVISLYISTLTYRKKMLLPVLCILIFFLIQKSLTQNIIWNNEFSLWEHAVKYAPKNYNALANYAVVLADSGKTHDSIIYYQKALKIEDRAQSHYNLANSYNRLGMKDKAEVEYKRSIELDPLYSESHNNLGKLLAEQGKYEEAIVELRTACKLSPYNVKAYNNLGACLNHLKQHDEAIKVLQYALKLAPTYTSALFNLTTAYFKKGDTRQAEKTLQRIMEIDPGNQNVEQYLQVIRSSMNQPANQPPAPKPQVKTEPPSLTDKPIPTPHPIPPVNDQVKNVSALIEQADKLMNDKDYPQALSLYRNAVQIDGMHEEIRYKLAECYIKLGSFSLARRELLKATAINPEYEAAKKRLAEVEKIIRKVPGLPDTGE</sequence>
<accession>A0A3A4R342</accession>
<keyword evidence="5" id="KW-0812">Transmembrane</keyword>
<keyword evidence="5" id="KW-0472">Membrane</keyword>
<dbReference type="SUPFAM" id="SSF48452">
    <property type="entry name" value="TPR-like"/>
    <property type="match status" value="2"/>
</dbReference>
<evidence type="ECO:0000256" key="2">
    <source>
        <dbReference type="ARBA" id="ARBA00022803"/>
    </source>
</evidence>
<dbReference type="Gene3D" id="1.25.40.10">
    <property type="entry name" value="Tetratricopeptide repeat domain"/>
    <property type="match status" value="4"/>
</dbReference>
<dbReference type="Pfam" id="PF14559">
    <property type="entry name" value="TPR_19"/>
    <property type="match status" value="2"/>
</dbReference>
<feature type="transmembrane region" description="Helical" evidence="5">
    <location>
        <begin position="325"/>
        <end position="343"/>
    </location>
</feature>
<dbReference type="PANTHER" id="PTHR44227:SF3">
    <property type="entry name" value="PROTEIN O-MANNOSYL-TRANSFERASE TMTC4"/>
    <property type="match status" value="1"/>
</dbReference>
<comment type="caution">
    <text evidence="7">The sequence shown here is derived from an EMBL/GenBank/DDBJ whole genome shotgun (WGS) entry which is preliminary data.</text>
</comment>
<dbReference type="PROSITE" id="PS50005">
    <property type="entry name" value="TPR"/>
    <property type="match status" value="5"/>
</dbReference>
<feature type="region of interest" description="Disordered" evidence="4">
    <location>
        <begin position="598"/>
        <end position="633"/>
    </location>
</feature>
<dbReference type="PANTHER" id="PTHR44227">
    <property type="match status" value="1"/>
</dbReference>
<keyword evidence="5" id="KW-1133">Transmembrane helix</keyword>
<evidence type="ECO:0000313" key="7">
    <source>
        <dbReference type="EMBL" id="RJP60505.1"/>
    </source>
</evidence>
<protein>
    <submittedName>
        <fullName evidence="7">Tetratricopeptide repeat protein</fullName>
    </submittedName>
</protein>
<keyword evidence="1" id="KW-0677">Repeat</keyword>
<feature type="repeat" description="TPR" evidence="3">
    <location>
        <begin position="482"/>
        <end position="515"/>
    </location>
</feature>
<dbReference type="InterPro" id="IPR011990">
    <property type="entry name" value="TPR-like_helical_dom_sf"/>
</dbReference>
<dbReference type="AlphaFoldDB" id="A0A3A4R342"/>
<dbReference type="Pfam" id="PF13414">
    <property type="entry name" value="TPR_11"/>
    <property type="match status" value="1"/>
</dbReference>
<keyword evidence="6" id="KW-0732">Signal</keyword>
<keyword evidence="2 3" id="KW-0802">TPR repeat</keyword>
<evidence type="ECO:0000256" key="4">
    <source>
        <dbReference type="SAM" id="MobiDB-lite"/>
    </source>
</evidence>
<feature type="transmembrane region" description="Helical" evidence="5">
    <location>
        <begin position="293"/>
        <end position="313"/>
    </location>
</feature>
<feature type="repeat" description="TPR" evidence="3">
    <location>
        <begin position="673"/>
        <end position="706"/>
    </location>
</feature>
<evidence type="ECO:0000256" key="6">
    <source>
        <dbReference type="SAM" id="SignalP"/>
    </source>
</evidence>
<organism evidence="7 8">
    <name type="scientific">Candidatus Auribacter fodinae</name>
    <dbReference type="NCBI Taxonomy" id="2093366"/>
    <lineage>
        <taxon>Bacteria</taxon>
        <taxon>Pseudomonadati</taxon>
        <taxon>Candidatus Auribacterota</taxon>
        <taxon>Candidatus Auribacteria</taxon>
        <taxon>Candidatus Auribacterales</taxon>
        <taxon>Candidatus Auribacteraceae</taxon>
        <taxon>Candidatus Auribacter</taxon>
    </lineage>
</organism>
<dbReference type="Proteomes" id="UP000266426">
    <property type="component" value="Unassembled WGS sequence"/>
</dbReference>
<dbReference type="EMBL" id="QZJZ01000028">
    <property type="protein sequence ID" value="RJP60505.1"/>
    <property type="molecule type" value="Genomic_DNA"/>
</dbReference>
<feature type="signal peptide" evidence="6">
    <location>
        <begin position="1"/>
        <end position="19"/>
    </location>
</feature>
<name>A0A3A4R342_9BACT</name>
<feature type="chain" id="PRO_5017190535" evidence="6">
    <location>
        <begin position="20"/>
        <end position="731"/>
    </location>
</feature>
<evidence type="ECO:0000256" key="3">
    <source>
        <dbReference type="PROSITE-ProRule" id="PRU00339"/>
    </source>
</evidence>
<dbReference type="Pfam" id="PF13181">
    <property type="entry name" value="TPR_8"/>
    <property type="match status" value="1"/>
</dbReference>
<feature type="transmembrane region" description="Helical" evidence="5">
    <location>
        <begin position="149"/>
        <end position="166"/>
    </location>
</feature>
<feature type="repeat" description="TPR" evidence="3">
    <location>
        <begin position="550"/>
        <end position="583"/>
    </location>
</feature>
<dbReference type="InterPro" id="IPR052346">
    <property type="entry name" value="O-mannosyl-transferase_TMTC"/>
</dbReference>
<reference evidence="7 8" key="1">
    <citation type="journal article" date="2017" name="ISME J.">
        <title>Energy and carbon metabolisms in a deep terrestrial subsurface fluid microbial community.</title>
        <authorList>
            <person name="Momper L."/>
            <person name="Jungbluth S.P."/>
            <person name="Lee M.D."/>
            <person name="Amend J.P."/>
        </authorList>
    </citation>
    <scope>NUCLEOTIDE SEQUENCE [LARGE SCALE GENOMIC DNA]</scope>
    <source>
        <strain evidence="7">SURF_26</strain>
    </source>
</reference>
<feature type="transmembrane region" description="Helical" evidence="5">
    <location>
        <begin position="107"/>
        <end position="129"/>
    </location>
</feature>
<evidence type="ECO:0000313" key="8">
    <source>
        <dbReference type="Proteomes" id="UP000266426"/>
    </source>
</evidence>
<feature type="transmembrane region" description="Helical" evidence="5">
    <location>
        <begin position="349"/>
        <end position="367"/>
    </location>
</feature>
<dbReference type="SMART" id="SM00028">
    <property type="entry name" value="TPR"/>
    <property type="match status" value="7"/>
</dbReference>
<feature type="transmembrane region" description="Helical" evidence="5">
    <location>
        <begin position="195"/>
        <end position="212"/>
    </location>
</feature>
<gene>
    <name evidence="7" type="ORF">C4541_03815</name>
</gene>
<feature type="transmembrane region" description="Helical" evidence="5">
    <location>
        <begin position="374"/>
        <end position="391"/>
    </location>
</feature>
<feature type="transmembrane region" description="Helical" evidence="5">
    <location>
        <begin position="224"/>
        <end position="244"/>
    </location>
</feature>